<evidence type="ECO:0000313" key="2">
    <source>
        <dbReference type="EMBL" id="KAK2157885.1"/>
    </source>
</evidence>
<gene>
    <name evidence="2" type="ORF">LSH36_183g02042</name>
</gene>
<keyword evidence="1" id="KW-0812">Transmembrane</keyword>
<dbReference type="Proteomes" id="UP001208570">
    <property type="component" value="Unassembled WGS sequence"/>
</dbReference>
<evidence type="ECO:0000256" key="1">
    <source>
        <dbReference type="SAM" id="Phobius"/>
    </source>
</evidence>
<dbReference type="PANTHER" id="PTHR38337">
    <property type="entry name" value="AGAP010540-PA"/>
    <property type="match status" value="1"/>
</dbReference>
<sequence length="395" mass="44839">MSDESENYALVGTDNTLPSVAYRHGTEERPSSTYVNRHATHPNYGTYLSQLRDSTSEHLTLMDNPVTIALHRCNERVLKPYRRLLLFVGWEQWFDDPVNICQKMINFIHPIIVMAFVLGGYVIQYAACFRRDSAGGVEVFLQTSPTQSGFLSQGRLIRVMILLLGVCVCWILLSLTAQIIHVIAQYDSISFTWIKVSFLCLDVVYTVVVVNYCVQCCLLVFYIEGLQEKLKQKLIELSSGMKEIAEIEHHLRSLNYTTAVALSIVLFNFGTMSFFGAIRILEKGNGFSVLMYISTFLSVIFWITIMILPVVQAARLSAACNSLRKVGHILRTKPFFYQNISNQELDSFLLYASSLNLRAKIFYIPVKTSYLAAIGVTAAFVLLLLFQTEVIRIWL</sequence>
<reference evidence="2" key="1">
    <citation type="journal article" date="2023" name="Mol. Biol. Evol.">
        <title>Third-Generation Sequencing Reveals the Adaptive Role of the Epigenome in Three Deep-Sea Polychaetes.</title>
        <authorList>
            <person name="Perez M."/>
            <person name="Aroh O."/>
            <person name="Sun Y."/>
            <person name="Lan Y."/>
            <person name="Juniper S.K."/>
            <person name="Young C.R."/>
            <person name="Angers B."/>
            <person name="Qian P.Y."/>
        </authorList>
    </citation>
    <scope>NUCLEOTIDE SEQUENCE</scope>
    <source>
        <strain evidence="2">P08H-3</strain>
    </source>
</reference>
<keyword evidence="3" id="KW-1185">Reference proteome</keyword>
<feature type="transmembrane region" description="Helical" evidence="1">
    <location>
        <begin position="159"/>
        <end position="183"/>
    </location>
</feature>
<keyword evidence="1" id="KW-0472">Membrane</keyword>
<proteinExistence type="predicted"/>
<name>A0AAD9N5U9_9ANNE</name>
<dbReference type="AlphaFoldDB" id="A0AAD9N5U9"/>
<keyword evidence="1" id="KW-1133">Transmembrane helix</keyword>
<dbReference type="EMBL" id="JAODUP010000183">
    <property type="protein sequence ID" value="KAK2157885.1"/>
    <property type="molecule type" value="Genomic_DNA"/>
</dbReference>
<accession>A0AAD9N5U9</accession>
<feature type="transmembrane region" description="Helical" evidence="1">
    <location>
        <begin position="203"/>
        <end position="223"/>
    </location>
</feature>
<dbReference type="PANTHER" id="PTHR38337:SF1">
    <property type="entry name" value="GUSTATORY RECEPTOR"/>
    <property type="match status" value="1"/>
</dbReference>
<evidence type="ECO:0000313" key="3">
    <source>
        <dbReference type="Proteomes" id="UP001208570"/>
    </source>
</evidence>
<comment type="caution">
    <text evidence="2">The sequence shown here is derived from an EMBL/GenBank/DDBJ whole genome shotgun (WGS) entry which is preliminary data.</text>
</comment>
<feature type="transmembrane region" description="Helical" evidence="1">
    <location>
        <begin position="287"/>
        <end position="308"/>
    </location>
</feature>
<feature type="transmembrane region" description="Helical" evidence="1">
    <location>
        <begin position="107"/>
        <end position="127"/>
    </location>
</feature>
<feature type="transmembrane region" description="Helical" evidence="1">
    <location>
        <begin position="259"/>
        <end position="281"/>
    </location>
</feature>
<organism evidence="2 3">
    <name type="scientific">Paralvinella palmiformis</name>
    <dbReference type="NCBI Taxonomy" id="53620"/>
    <lineage>
        <taxon>Eukaryota</taxon>
        <taxon>Metazoa</taxon>
        <taxon>Spiralia</taxon>
        <taxon>Lophotrochozoa</taxon>
        <taxon>Annelida</taxon>
        <taxon>Polychaeta</taxon>
        <taxon>Sedentaria</taxon>
        <taxon>Canalipalpata</taxon>
        <taxon>Terebellida</taxon>
        <taxon>Terebelliformia</taxon>
        <taxon>Alvinellidae</taxon>
        <taxon>Paralvinella</taxon>
    </lineage>
</organism>
<protein>
    <submittedName>
        <fullName evidence="2">Uncharacterized protein</fullName>
    </submittedName>
</protein>
<feature type="transmembrane region" description="Helical" evidence="1">
    <location>
        <begin position="368"/>
        <end position="386"/>
    </location>
</feature>